<dbReference type="InterPro" id="IPR051882">
    <property type="entry name" value="ATF_bZIP_TF"/>
</dbReference>
<dbReference type="Pfam" id="PF00170">
    <property type="entry name" value="bZIP_1"/>
    <property type="match status" value="1"/>
</dbReference>
<dbReference type="GO" id="GO:0005634">
    <property type="term" value="C:nucleus"/>
    <property type="evidence" value="ECO:0007669"/>
    <property type="project" value="UniProtKB-ARBA"/>
</dbReference>
<name>E2BGG5_HARSA</name>
<evidence type="ECO:0000256" key="8">
    <source>
        <dbReference type="SAM" id="Phobius"/>
    </source>
</evidence>
<dbReference type="CDD" id="cd14700">
    <property type="entry name" value="bZIP_ATF6"/>
    <property type="match status" value="1"/>
</dbReference>
<keyword evidence="6" id="KW-0539">Nucleus</keyword>
<comment type="subcellular location">
    <subcellularLocation>
        <location evidence="1">Membrane</location>
        <topology evidence="1">Single-pass membrane protein</topology>
    </subcellularLocation>
</comment>
<organism evidence="11">
    <name type="scientific">Harpegnathos saltator</name>
    <name type="common">Jerdon's jumping ant</name>
    <dbReference type="NCBI Taxonomy" id="610380"/>
    <lineage>
        <taxon>Eukaryota</taxon>
        <taxon>Metazoa</taxon>
        <taxon>Ecdysozoa</taxon>
        <taxon>Arthropoda</taxon>
        <taxon>Hexapoda</taxon>
        <taxon>Insecta</taxon>
        <taxon>Pterygota</taxon>
        <taxon>Neoptera</taxon>
        <taxon>Endopterygota</taxon>
        <taxon>Hymenoptera</taxon>
        <taxon>Apocrita</taxon>
        <taxon>Aculeata</taxon>
        <taxon>Formicoidea</taxon>
        <taxon>Formicidae</taxon>
        <taxon>Ponerinae</taxon>
        <taxon>Ponerini</taxon>
        <taxon>Harpegnathos</taxon>
    </lineage>
</organism>
<dbReference type="GO" id="GO:0000978">
    <property type="term" value="F:RNA polymerase II cis-regulatory region sequence-specific DNA binding"/>
    <property type="evidence" value="ECO:0007669"/>
    <property type="project" value="TreeGrafter"/>
</dbReference>
<keyword evidence="8" id="KW-0472">Membrane</keyword>
<dbReference type="Gene3D" id="1.20.5.170">
    <property type="match status" value="1"/>
</dbReference>
<evidence type="ECO:0000256" key="7">
    <source>
        <dbReference type="SAM" id="Coils"/>
    </source>
</evidence>
<dbReference type="PROSITE" id="PS50217">
    <property type="entry name" value="BZIP"/>
    <property type="match status" value="1"/>
</dbReference>
<dbReference type="GO" id="GO:0030968">
    <property type="term" value="P:endoplasmic reticulum unfolded protein response"/>
    <property type="evidence" value="ECO:0007669"/>
    <property type="project" value="TreeGrafter"/>
</dbReference>
<keyword evidence="5" id="KW-0804">Transcription</keyword>
<reference evidence="10 11" key="1">
    <citation type="journal article" date="2010" name="Science">
        <title>Genomic comparison of the ants Camponotus floridanus and Harpegnathos saltator.</title>
        <authorList>
            <person name="Bonasio R."/>
            <person name="Zhang G."/>
            <person name="Ye C."/>
            <person name="Mutti N.S."/>
            <person name="Fang X."/>
            <person name="Qin N."/>
            <person name="Donahue G."/>
            <person name="Yang P."/>
            <person name="Li Q."/>
            <person name="Li C."/>
            <person name="Zhang P."/>
            <person name="Huang Z."/>
            <person name="Berger S.L."/>
            <person name="Reinberg D."/>
            <person name="Wang J."/>
            <person name="Liebig J."/>
        </authorList>
    </citation>
    <scope>NUCLEOTIDE SEQUENCE [LARGE SCALE GENOMIC DNA]</scope>
    <source>
        <strain evidence="10 11">R22 G/1</strain>
    </source>
</reference>
<dbReference type="GO" id="GO:0000981">
    <property type="term" value="F:DNA-binding transcription factor activity, RNA polymerase II-specific"/>
    <property type="evidence" value="ECO:0007669"/>
    <property type="project" value="TreeGrafter"/>
</dbReference>
<dbReference type="InterPro" id="IPR046347">
    <property type="entry name" value="bZIP_sf"/>
</dbReference>
<evidence type="ECO:0000256" key="1">
    <source>
        <dbReference type="ARBA" id="ARBA00004167"/>
    </source>
</evidence>
<dbReference type="SMART" id="SM00338">
    <property type="entry name" value="BRLZ"/>
    <property type="match status" value="1"/>
</dbReference>
<evidence type="ECO:0000259" key="9">
    <source>
        <dbReference type="PROSITE" id="PS50217"/>
    </source>
</evidence>
<keyword evidence="4" id="KW-0238">DNA-binding</keyword>
<proteinExistence type="inferred from homology"/>
<evidence type="ECO:0000256" key="6">
    <source>
        <dbReference type="ARBA" id="ARBA00023242"/>
    </source>
</evidence>
<evidence type="ECO:0000313" key="11">
    <source>
        <dbReference type="Proteomes" id="UP000008237"/>
    </source>
</evidence>
<accession>E2BGG5</accession>
<dbReference type="OrthoDB" id="644067at2759"/>
<dbReference type="PANTHER" id="PTHR46164">
    <property type="entry name" value="ATF6, ISOFORM C"/>
    <property type="match status" value="1"/>
</dbReference>
<dbReference type="Proteomes" id="UP000008237">
    <property type="component" value="Unassembled WGS sequence"/>
</dbReference>
<dbReference type="GO" id="GO:0016020">
    <property type="term" value="C:membrane"/>
    <property type="evidence" value="ECO:0007669"/>
    <property type="project" value="UniProtKB-SubCell"/>
</dbReference>
<keyword evidence="3" id="KW-0805">Transcription regulation</keyword>
<keyword evidence="11" id="KW-1185">Reference proteome</keyword>
<comment type="similarity">
    <text evidence="2">Belongs to the bZIP family. ATF subfamily.</text>
</comment>
<dbReference type="FunCoup" id="E2BGG5">
    <property type="interactions" value="670"/>
</dbReference>
<feature type="domain" description="BZIP" evidence="9">
    <location>
        <begin position="64"/>
        <end position="122"/>
    </location>
</feature>
<dbReference type="InterPro" id="IPR004827">
    <property type="entry name" value="bZIP"/>
</dbReference>
<feature type="coiled-coil region" evidence="7">
    <location>
        <begin position="82"/>
        <end position="123"/>
    </location>
</feature>
<evidence type="ECO:0000256" key="2">
    <source>
        <dbReference type="ARBA" id="ARBA00009050"/>
    </source>
</evidence>
<keyword evidence="7" id="KW-0175">Coiled coil</keyword>
<dbReference type="EMBL" id="GL448181">
    <property type="protein sequence ID" value="EFN85214.1"/>
    <property type="molecule type" value="Genomic_DNA"/>
</dbReference>
<dbReference type="SUPFAM" id="SSF57959">
    <property type="entry name" value="Leucine zipper domain"/>
    <property type="match status" value="1"/>
</dbReference>
<dbReference type="AlphaFoldDB" id="E2BGG5"/>
<keyword evidence="8" id="KW-1133">Transmembrane helix</keyword>
<evidence type="ECO:0000256" key="3">
    <source>
        <dbReference type="ARBA" id="ARBA00023015"/>
    </source>
</evidence>
<gene>
    <name evidence="10" type="ORF">EAI_16689</name>
</gene>
<dbReference type="STRING" id="610380.E2BGG5"/>
<sequence>MNTPVYIKSEPISLNDIVVKSEPINCTPFIVQKRETNCSPLIVKEETDTLSSSGNKSENESIQALKRQQRMIKNRESACLSRKKKKEYVNSLEKQLSELKEENENLKLENNFLKQKLINIENGTASNKRKVGILNRNRKGIALFAIICMISVNINFLGILSWKLNLKMLFNKAPIPTSEIDEIKHSRTLLWAVDENNNDIGDDVEESFNKNMPVYQPICPNINQSESIRLDSELRRWIDGEADRDNWTSSTKPKFLLSSSLPLEGKPRKKLYLSQDRKIKAMHKVIDVPTAASNAVQVFSPILGEHASLFEALGRKDDTFYVVWFTGKHLLLPASRTNDTVRPKMSLILPAVSIKGTFSTPPDHITMMQIDCEVTNTQLLHLQQSIIPVHLRDNKSTSQSNQTHSVEDIVNSSTANIRNIRNHKPYFIKEANKKALYRKNFEDNIKIKYEDKNVRDFRNKNTIYVYKENF</sequence>
<evidence type="ECO:0000256" key="4">
    <source>
        <dbReference type="ARBA" id="ARBA00023125"/>
    </source>
</evidence>
<dbReference type="InParanoid" id="E2BGG5"/>
<evidence type="ECO:0000313" key="10">
    <source>
        <dbReference type="EMBL" id="EFN85214.1"/>
    </source>
</evidence>
<keyword evidence="8" id="KW-0812">Transmembrane</keyword>
<feature type="transmembrane region" description="Helical" evidence="8">
    <location>
        <begin position="140"/>
        <end position="162"/>
    </location>
</feature>
<dbReference type="OMA" id="LLWINES"/>
<dbReference type="PANTHER" id="PTHR46164:SF3">
    <property type="entry name" value="ATF6, ISOFORM C"/>
    <property type="match status" value="1"/>
</dbReference>
<protein>
    <submittedName>
        <fullName evidence="10">Cyclic AMP-dependent transcription factor ATF-6 alpha</fullName>
    </submittedName>
</protein>
<evidence type="ECO:0000256" key="5">
    <source>
        <dbReference type="ARBA" id="ARBA00023163"/>
    </source>
</evidence>